<evidence type="ECO:0000313" key="1">
    <source>
        <dbReference type="EMBL" id="PTQ45108.1"/>
    </source>
</evidence>
<reference evidence="2" key="1">
    <citation type="journal article" date="2017" name="Cell">
        <title>Insights into land plant evolution garnered from the Marchantia polymorpha genome.</title>
        <authorList>
            <person name="Bowman J.L."/>
            <person name="Kohchi T."/>
            <person name="Yamato K.T."/>
            <person name="Jenkins J."/>
            <person name="Shu S."/>
            <person name="Ishizaki K."/>
            <person name="Yamaoka S."/>
            <person name="Nishihama R."/>
            <person name="Nakamura Y."/>
            <person name="Berger F."/>
            <person name="Adam C."/>
            <person name="Aki S.S."/>
            <person name="Althoff F."/>
            <person name="Araki T."/>
            <person name="Arteaga-Vazquez M.A."/>
            <person name="Balasubrmanian S."/>
            <person name="Barry K."/>
            <person name="Bauer D."/>
            <person name="Boehm C.R."/>
            <person name="Briginshaw L."/>
            <person name="Caballero-Perez J."/>
            <person name="Catarino B."/>
            <person name="Chen F."/>
            <person name="Chiyoda S."/>
            <person name="Chovatia M."/>
            <person name="Davies K.M."/>
            <person name="Delmans M."/>
            <person name="Demura T."/>
            <person name="Dierschke T."/>
            <person name="Dolan L."/>
            <person name="Dorantes-Acosta A.E."/>
            <person name="Eklund D.M."/>
            <person name="Florent S.N."/>
            <person name="Flores-Sandoval E."/>
            <person name="Fujiyama A."/>
            <person name="Fukuzawa H."/>
            <person name="Galik B."/>
            <person name="Grimanelli D."/>
            <person name="Grimwood J."/>
            <person name="Grossniklaus U."/>
            <person name="Hamada T."/>
            <person name="Haseloff J."/>
            <person name="Hetherington A.J."/>
            <person name="Higo A."/>
            <person name="Hirakawa Y."/>
            <person name="Hundley H.N."/>
            <person name="Ikeda Y."/>
            <person name="Inoue K."/>
            <person name="Inoue S.I."/>
            <person name="Ishida S."/>
            <person name="Jia Q."/>
            <person name="Kakita M."/>
            <person name="Kanazawa T."/>
            <person name="Kawai Y."/>
            <person name="Kawashima T."/>
            <person name="Kennedy M."/>
            <person name="Kinose K."/>
            <person name="Kinoshita T."/>
            <person name="Kohara Y."/>
            <person name="Koide E."/>
            <person name="Komatsu K."/>
            <person name="Kopischke S."/>
            <person name="Kubo M."/>
            <person name="Kyozuka J."/>
            <person name="Lagercrantz U."/>
            <person name="Lin S.S."/>
            <person name="Lindquist E."/>
            <person name="Lipzen A.M."/>
            <person name="Lu C.W."/>
            <person name="De Luna E."/>
            <person name="Martienssen R.A."/>
            <person name="Minamino N."/>
            <person name="Mizutani M."/>
            <person name="Mizutani M."/>
            <person name="Mochizuki N."/>
            <person name="Monte I."/>
            <person name="Mosher R."/>
            <person name="Nagasaki H."/>
            <person name="Nakagami H."/>
            <person name="Naramoto S."/>
            <person name="Nishitani K."/>
            <person name="Ohtani M."/>
            <person name="Okamoto T."/>
            <person name="Okumura M."/>
            <person name="Phillips J."/>
            <person name="Pollak B."/>
            <person name="Reinders A."/>
            <person name="Rovekamp M."/>
            <person name="Sano R."/>
            <person name="Sawa S."/>
            <person name="Schmid M.W."/>
            <person name="Shirakawa M."/>
            <person name="Solano R."/>
            <person name="Spunde A."/>
            <person name="Suetsugu N."/>
            <person name="Sugano S."/>
            <person name="Sugiyama A."/>
            <person name="Sun R."/>
            <person name="Suzuki Y."/>
            <person name="Takenaka M."/>
            <person name="Takezawa D."/>
            <person name="Tomogane H."/>
            <person name="Tsuzuki M."/>
            <person name="Ueda T."/>
            <person name="Umeda M."/>
            <person name="Ward J.M."/>
            <person name="Watanabe Y."/>
            <person name="Yazaki K."/>
            <person name="Yokoyama R."/>
            <person name="Yoshitake Y."/>
            <person name="Yotsui I."/>
            <person name="Zachgo S."/>
            <person name="Schmutz J."/>
        </authorList>
    </citation>
    <scope>NUCLEOTIDE SEQUENCE [LARGE SCALE GENOMIC DNA]</scope>
    <source>
        <strain evidence="2">Tak-1</strain>
    </source>
</reference>
<evidence type="ECO:0000313" key="2">
    <source>
        <dbReference type="Proteomes" id="UP000244005"/>
    </source>
</evidence>
<protein>
    <submittedName>
        <fullName evidence="1">Uncharacterized protein</fullName>
    </submittedName>
</protein>
<sequence>MHLSVMFLSRDSAATMTVELRWELLCSACAALYSQLHLRVLLSGVRSAPELLIRVGFESDELDALSVDFF</sequence>
<name>A0A2R6XG80_MARPO</name>
<gene>
    <name evidence="1" type="ORF">MARPO_0016s0153</name>
</gene>
<accession>A0A2R6XG80</accession>
<keyword evidence="2" id="KW-1185">Reference proteome</keyword>
<dbReference type="Gramene" id="Mp6g11130.1">
    <property type="protein sequence ID" value="Mp6g11130.1.cds1"/>
    <property type="gene ID" value="Mp6g11130"/>
</dbReference>
<organism evidence="1 2">
    <name type="scientific">Marchantia polymorpha</name>
    <name type="common">Common liverwort</name>
    <name type="synonym">Marchantia aquatica</name>
    <dbReference type="NCBI Taxonomy" id="3197"/>
    <lineage>
        <taxon>Eukaryota</taxon>
        <taxon>Viridiplantae</taxon>
        <taxon>Streptophyta</taxon>
        <taxon>Embryophyta</taxon>
        <taxon>Marchantiophyta</taxon>
        <taxon>Marchantiopsida</taxon>
        <taxon>Marchantiidae</taxon>
        <taxon>Marchantiales</taxon>
        <taxon>Marchantiaceae</taxon>
        <taxon>Marchantia</taxon>
    </lineage>
</organism>
<dbReference type="Proteomes" id="UP000244005">
    <property type="component" value="Unassembled WGS sequence"/>
</dbReference>
<dbReference type="EMBL" id="KZ772688">
    <property type="protein sequence ID" value="PTQ45108.1"/>
    <property type="molecule type" value="Genomic_DNA"/>
</dbReference>
<dbReference type="AlphaFoldDB" id="A0A2R6XG80"/>
<proteinExistence type="predicted"/>